<evidence type="ECO:0000313" key="2">
    <source>
        <dbReference type="EMBL" id="TCD63351.1"/>
    </source>
</evidence>
<feature type="region of interest" description="Disordered" evidence="1">
    <location>
        <begin position="693"/>
        <end position="753"/>
    </location>
</feature>
<sequence>MATALLPRQPSILCAIPTTILESIALEAALLQPLGPPADLVPLLQTCRYIHHALALQHNRHLYAHIFRSMFDWRAASRRFGPRACYSSNLAVQLKKYCTTLRRLKHADPDSEHLNLDLWNAFLMMIENDGRNAAQLEWAGLTAFVDRLVRERLWRGREDFHGWPAENTTNALALWLMWFTTDQATIDAELATPEGQQRRLHLMDLVRPYVVTAIRYPSFHAPDNHFDFPLSPDYHNEFPYSLMTPHGFYPLYRQPNLVAERHLHFNIPMDIAPPLITVAAKLLYFSRSEAMEIQFPSQLPVDRAAALALHAQQYPNERPYPSPTQTDWREFNAHKGAKLVDLGTWDWRSEMTLEDGALEDDGVWRKSLRAPSAKWDHDWHRLTGCWNPWEYNDLKGVVYSYGTMHGLWKGRMLIPDITEYFALVTSATFPENFSVENPRMIMQPIYFYLREHHCINPALPVATGGAHDGFDEGVRNGWFPEFNVSEHNGVVRITNTALPPGGANAQNAWGVSRYETKAAEEEEIARRAEERVRRDQLSEEREAQAKEREEQEKAAKARAKAKGKGKRKRLAADGDGAGLKKKREAPQELEDSDALDYLPEGWHPRPRPSKDEEEGDEEEEGEDGEEDEDEEDAEDDAVSTAGTEPSSSTHTSTAAQSPAYREASLEEVRMTVDEAFGPEHNVDDILDEVMAEADPPQQPQAQPQPQPQQQQEEEGEEYEDDEVVPNVIYDDTPETFPDEQQHEHEHEENPGYVPVDEDYTEYIENTCNGIQDIIITGETIPRHGQAFHHFRFYGRVRRWDGLVAIVRVPTEYPRLGISIFRGYVTANKNWVGSWRAYTSNVRAIPPEGPFIASQVENPK</sequence>
<feature type="compositionally biased region" description="Acidic residues" evidence="1">
    <location>
        <begin position="711"/>
        <end position="723"/>
    </location>
</feature>
<dbReference type="OrthoDB" id="5595695at2759"/>
<evidence type="ECO:0000313" key="3">
    <source>
        <dbReference type="Proteomes" id="UP000292702"/>
    </source>
</evidence>
<comment type="caution">
    <text evidence="2">The sequence shown here is derived from an EMBL/GenBank/DDBJ whole genome shotgun (WGS) entry which is preliminary data.</text>
</comment>
<feature type="compositionally biased region" description="Basic and acidic residues" evidence="1">
    <location>
        <begin position="527"/>
        <end position="555"/>
    </location>
</feature>
<dbReference type="EMBL" id="RWJN01000305">
    <property type="protein sequence ID" value="TCD63351.1"/>
    <property type="molecule type" value="Genomic_DNA"/>
</dbReference>
<dbReference type="Proteomes" id="UP000292702">
    <property type="component" value="Unassembled WGS sequence"/>
</dbReference>
<proteinExistence type="predicted"/>
<evidence type="ECO:0000256" key="1">
    <source>
        <dbReference type="SAM" id="MobiDB-lite"/>
    </source>
</evidence>
<feature type="compositionally biased region" description="Basic and acidic residues" evidence="1">
    <location>
        <begin position="663"/>
        <end position="672"/>
    </location>
</feature>
<feature type="non-terminal residue" evidence="2">
    <location>
        <position position="859"/>
    </location>
</feature>
<accession>A0A4R0R6Z4</accession>
<protein>
    <recommendedName>
        <fullName evidence="4">F-box domain-containing protein</fullName>
    </recommendedName>
</protein>
<gene>
    <name evidence="2" type="ORF">EIP91_005652</name>
</gene>
<keyword evidence="3" id="KW-1185">Reference proteome</keyword>
<dbReference type="STRING" id="92696.A0A4R0R6Z4"/>
<feature type="region of interest" description="Disordered" evidence="1">
    <location>
        <begin position="527"/>
        <end position="680"/>
    </location>
</feature>
<feature type="compositionally biased region" description="Low complexity" evidence="1">
    <location>
        <begin position="646"/>
        <end position="659"/>
    </location>
</feature>
<feature type="compositionally biased region" description="Acidic residues" evidence="1">
    <location>
        <begin position="611"/>
        <end position="637"/>
    </location>
</feature>
<feature type="compositionally biased region" description="Pro residues" evidence="1">
    <location>
        <begin position="696"/>
        <end position="706"/>
    </location>
</feature>
<dbReference type="AlphaFoldDB" id="A0A4R0R6Z4"/>
<evidence type="ECO:0008006" key="4">
    <source>
        <dbReference type="Google" id="ProtNLM"/>
    </source>
</evidence>
<feature type="compositionally biased region" description="Basic residues" evidence="1">
    <location>
        <begin position="556"/>
        <end position="569"/>
    </location>
</feature>
<reference evidence="2 3" key="1">
    <citation type="submission" date="2018-11" db="EMBL/GenBank/DDBJ databases">
        <title>Genome assembly of Steccherinum ochraceum LE-BIN_3174, the white-rot fungus of the Steccherinaceae family (The Residual Polyporoid clade, Polyporales, Basidiomycota).</title>
        <authorList>
            <person name="Fedorova T.V."/>
            <person name="Glazunova O.A."/>
            <person name="Landesman E.O."/>
            <person name="Moiseenko K.V."/>
            <person name="Psurtseva N.V."/>
            <person name="Savinova O.S."/>
            <person name="Shakhova N.V."/>
            <person name="Tyazhelova T.V."/>
            <person name="Vasina D.V."/>
        </authorList>
    </citation>
    <scope>NUCLEOTIDE SEQUENCE [LARGE SCALE GENOMIC DNA]</scope>
    <source>
        <strain evidence="2 3">LE-BIN_3174</strain>
    </source>
</reference>
<feature type="compositionally biased region" description="Basic and acidic residues" evidence="1">
    <location>
        <begin position="739"/>
        <end position="749"/>
    </location>
</feature>
<organism evidence="2 3">
    <name type="scientific">Steccherinum ochraceum</name>
    <dbReference type="NCBI Taxonomy" id="92696"/>
    <lineage>
        <taxon>Eukaryota</taxon>
        <taxon>Fungi</taxon>
        <taxon>Dikarya</taxon>
        <taxon>Basidiomycota</taxon>
        <taxon>Agaricomycotina</taxon>
        <taxon>Agaricomycetes</taxon>
        <taxon>Polyporales</taxon>
        <taxon>Steccherinaceae</taxon>
        <taxon>Steccherinum</taxon>
    </lineage>
</organism>
<name>A0A4R0R6Z4_9APHY</name>